<feature type="transmembrane region" description="Helical" evidence="6">
    <location>
        <begin position="56"/>
        <end position="77"/>
    </location>
</feature>
<dbReference type="InterPro" id="IPR039506">
    <property type="entry name" value="SPOB_a"/>
</dbReference>
<dbReference type="GO" id="GO:0016301">
    <property type="term" value="F:kinase activity"/>
    <property type="evidence" value="ECO:0007669"/>
    <property type="project" value="UniProtKB-KW"/>
</dbReference>
<dbReference type="SUPFAM" id="SSF55874">
    <property type="entry name" value="ATPase domain of HSP90 chaperone/DNA topoisomerase II/histidine kinase"/>
    <property type="match status" value="1"/>
</dbReference>
<accession>A0A0V8JP12</accession>
<keyword evidence="3" id="KW-0418">Kinase</keyword>
<evidence type="ECO:0000256" key="6">
    <source>
        <dbReference type="SAM" id="Phobius"/>
    </source>
</evidence>
<keyword evidence="6" id="KW-0812">Transmembrane</keyword>
<dbReference type="PROSITE" id="PS50109">
    <property type="entry name" value="HIS_KIN"/>
    <property type="match status" value="1"/>
</dbReference>
<evidence type="ECO:0000256" key="4">
    <source>
        <dbReference type="ARBA" id="ARBA00022840"/>
    </source>
</evidence>
<evidence type="ECO:0000259" key="7">
    <source>
        <dbReference type="PROSITE" id="PS50109"/>
    </source>
</evidence>
<feature type="transmembrane region" description="Helical" evidence="6">
    <location>
        <begin position="6"/>
        <end position="27"/>
    </location>
</feature>
<evidence type="ECO:0000256" key="2">
    <source>
        <dbReference type="ARBA" id="ARBA00022741"/>
    </source>
</evidence>
<feature type="transmembrane region" description="Helical" evidence="6">
    <location>
        <begin position="170"/>
        <end position="190"/>
    </location>
</feature>
<dbReference type="Pfam" id="PF14689">
    <property type="entry name" value="SPOB_a"/>
    <property type="match status" value="1"/>
</dbReference>
<evidence type="ECO:0000256" key="5">
    <source>
        <dbReference type="ARBA" id="ARBA00023012"/>
    </source>
</evidence>
<dbReference type="InterPro" id="IPR003594">
    <property type="entry name" value="HATPase_dom"/>
</dbReference>
<feature type="transmembrane region" description="Helical" evidence="6">
    <location>
        <begin position="125"/>
        <end position="142"/>
    </location>
</feature>
<dbReference type="GO" id="GO:0005524">
    <property type="term" value="F:ATP binding"/>
    <property type="evidence" value="ECO:0007669"/>
    <property type="project" value="UniProtKB-KW"/>
</dbReference>
<dbReference type="Proteomes" id="UP000053681">
    <property type="component" value="Unassembled WGS sequence"/>
</dbReference>
<keyword evidence="2" id="KW-0547">Nucleotide-binding</keyword>
<gene>
    <name evidence="8" type="ORF">AS180_08615</name>
</gene>
<dbReference type="PANTHER" id="PTHR40448">
    <property type="entry name" value="TWO-COMPONENT SENSOR HISTIDINE KINASE"/>
    <property type="match status" value="1"/>
</dbReference>
<dbReference type="GO" id="GO:0042802">
    <property type="term" value="F:identical protein binding"/>
    <property type="evidence" value="ECO:0007669"/>
    <property type="project" value="TreeGrafter"/>
</dbReference>
<dbReference type="PANTHER" id="PTHR40448:SF1">
    <property type="entry name" value="TWO-COMPONENT SENSOR HISTIDINE KINASE"/>
    <property type="match status" value="1"/>
</dbReference>
<sequence length="445" mass="51007">MNFFVEVIGTFLEVFSLIFFLIAFLGIKFSKVKAQFIAVNSIGVASIMLLKLTTNFSHAITFLCSFLILFILGSLIFKISFSAAFISVVLGLCILLLGELIALLFLGNIFDVISFLEAYSFKKMFIALPHILLINFISFLFIKYKLSFIPLTIIYKDQDDFFYKKSGPKYIILTCVTMVLIIVVAFTISYNLFYLQQTNSSILFITVVSIIYLLFFSQIMLKHKSERLEKLLEKQHEVEIKRYFQVIKSQRHDFIHHLHTLYGLIAQQKFQDTEEYIEEVIEDVRKINEVIPIHHPAVSALLLTLKQQAYTKNIQMSVIAKDNLAHIPCKVTDINRVLGNLISNAMDALTHDKTQDSWIEVLIELEHLSNEYIFTVTNSGEIDSHIASKLFNNQFTTKSNNHEGIGLIATKRIIEKYEGMIYLETTSNTTAFIARLPAMKKNKAI</sequence>
<evidence type="ECO:0000313" key="9">
    <source>
        <dbReference type="Proteomes" id="UP000053681"/>
    </source>
</evidence>
<dbReference type="Gene3D" id="3.30.565.10">
    <property type="entry name" value="Histidine kinase-like ATPase, C-terminal domain"/>
    <property type="match status" value="1"/>
</dbReference>
<dbReference type="Gene3D" id="1.10.287.130">
    <property type="match status" value="1"/>
</dbReference>
<dbReference type="InterPro" id="IPR036890">
    <property type="entry name" value="HATPase_C_sf"/>
</dbReference>
<dbReference type="AlphaFoldDB" id="A0A0V8JP12"/>
<evidence type="ECO:0000256" key="3">
    <source>
        <dbReference type="ARBA" id="ARBA00022777"/>
    </source>
</evidence>
<keyword evidence="6" id="KW-0472">Membrane</keyword>
<reference evidence="8 9" key="1">
    <citation type="submission" date="2015-11" db="EMBL/GenBank/DDBJ databases">
        <title>Bacillus caseinolyticus sp nov.</title>
        <authorList>
            <person name="Dastager S.G."/>
            <person name="Mawlankar R."/>
        </authorList>
    </citation>
    <scope>NUCLEOTIDE SEQUENCE [LARGE SCALE GENOMIC DNA]</scope>
    <source>
        <strain evidence="8 9">SGD-V-76</strain>
    </source>
</reference>
<keyword evidence="9" id="KW-1185">Reference proteome</keyword>
<organism evidence="8 9">
    <name type="scientific">Priestia veravalensis</name>
    <dbReference type="NCBI Taxonomy" id="1414648"/>
    <lineage>
        <taxon>Bacteria</taxon>
        <taxon>Bacillati</taxon>
        <taxon>Bacillota</taxon>
        <taxon>Bacilli</taxon>
        <taxon>Bacillales</taxon>
        <taxon>Bacillaceae</taxon>
        <taxon>Priestia</taxon>
    </lineage>
</organism>
<feature type="transmembrane region" description="Helical" evidence="6">
    <location>
        <begin position="84"/>
        <end position="105"/>
    </location>
</feature>
<keyword evidence="4" id="KW-0067">ATP-binding</keyword>
<keyword evidence="1" id="KW-0808">Transferase</keyword>
<feature type="domain" description="Histidine kinase" evidence="7">
    <location>
        <begin position="334"/>
        <end position="440"/>
    </location>
</feature>
<protein>
    <recommendedName>
        <fullName evidence="7">Histidine kinase domain-containing protein</fullName>
    </recommendedName>
</protein>
<feature type="transmembrane region" description="Helical" evidence="6">
    <location>
        <begin position="202"/>
        <end position="221"/>
    </location>
</feature>
<keyword evidence="5" id="KW-0902">Two-component regulatory system</keyword>
<evidence type="ECO:0000313" key="8">
    <source>
        <dbReference type="EMBL" id="KSU88336.1"/>
    </source>
</evidence>
<name>A0A0V8JP12_9BACI</name>
<comment type="caution">
    <text evidence="8">The sequence shown here is derived from an EMBL/GenBank/DDBJ whole genome shotgun (WGS) entry which is preliminary data.</text>
</comment>
<evidence type="ECO:0000256" key="1">
    <source>
        <dbReference type="ARBA" id="ARBA00022679"/>
    </source>
</evidence>
<proteinExistence type="predicted"/>
<dbReference type="Pfam" id="PF02518">
    <property type="entry name" value="HATPase_c"/>
    <property type="match status" value="1"/>
</dbReference>
<dbReference type="EMBL" id="LNQP01000025">
    <property type="protein sequence ID" value="KSU88336.1"/>
    <property type="molecule type" value="Genomic_DNA"/>
</dbReference>
<keyword evidence="6" id="KW-1133">Transmembrane helix</keyword>
<dbReference type="InterPro" id="IPR005467">
    <property type="entry name" value="His_kinase_dom"/>
</dbReference>
<dbReference type="SMART" id="SM00387">
    <property type="entry name" value="HATPase_c"/>
    <property type="match status" value="1"/>
</dbReference>
<dbReference type="GO" id="GO:0000160">
    <property type="term" value="P:phosphorelay signal transduction system"/>
    <property type="evidence" value="ECO:0007669"/>
    <property type="project" value="UniProtKB-KW"/>
</dbReference>